<evidence type="ECO:0000313" key="2">
    <source>
        <dbReference type="EMBL" id="GFR33624.1"/>
    </source>
</evidence>
<keyword evidence="1" id="KW-1133">Transmembrane helix</keyword>
<keyword evidence="1" id="KW-0472">Membrane</keyword>
<proteinExistence type="predicted"/>
<organism evidence="2 3">
    <name type="scientific">Trichonephila clavata</name>
    <name type="common">Joro spider</name>
    <name type="synonym">Nephila clavata</name>
    <dbReference type="NCBI Taxonomy" id="2740835"/>
    <lineage>
        <taxon>Eukaryota</taxon>
        <taxon>Metazoa</taxon>
        <taxon>Ecdysozoa</taxon>
        <taxon>Arthropoda</taxon>
        <taxon>Chelicerata</taxon>
        <taxon>Arachnida</taxon>
        <taxon>Araneae</taxon>
        <taxon>Araneomorphae</taxon>
        <taxon>Entelegynae</taxon>
        <taxon>Araneoidea</taxon>
        <taxon>Nephilidae</taxon>
        <taxon>Trichonephila</taxon>
    </lineage>
</organism>
<protein>
    <submittedName>
        <fullName evidence="2">Uncharacterized protein</fullName>
    </submittedName>
</protein>
<name>A0A8X6M6Y8_TRICU</name>
<accession>A0A8X6M6Y8</accession>
<reference evidence="2" key="1">
    <citation type="submission" date="2020-07" db="EMBL/GenBank/DDBJ databases">
        <title>Multicomponent nature underlies the extraordinary mechanical properties of spider dragline silk.</title>
        <authorList>
            <person name="Kono N."/>
            <person name="Nakamura H."/>
            <person name="Mori M."/>
            <person name="Yoshida Y."/>
            <person name="Ohtoshi R."/>
            <person name="Malay A.D."/>
            <person name="Moran D.A.P."/>
            <person name="Tomita M."/>
            <person name="Numata K."/>
            <person name="Arakawa K."/>
        </authorList>
    </citation>
    <scope>NUCLEOTIDE SEQUENCE</scope>
</reference>
<evidence type="ECO:0000256" key="1">
    <source>
        <dbReference type="SAM" id="Phobius"/>
    </source>
</evidence>
<sequence>MSCHVTPHGSYSTTNLEITDNDRKINNMQCCRFADFSPIFAAFFKRCVLFRTFFFISGLLHFLPPATMIIWFWPSELTGVISMALRLESLETPGLDEAVHKHL</sequence>
<gene>
    <name evidence="2" type="ORF">TNCT_9981</name>
</gene>
<comment type="caution">
    <text evidence="2">The sequence shown here is derived from an EMBL/GenBank/DDBJ whole genome shotgun (WGS) entry which is preliminary data.</text>
</comment>
<evidence type="ECO:0000313" key="3">
    <source>
        <dbReference type="Proteomes" id="UP000887116"/>
    </source>
</evidence>
<keyword evidence="3" id="KW-1185">Reference proteome</keyword>
<dbReference type="EMBL" id="BMAO01029708">
    <property type="protein sequence ID" value="GFR33624.1"/>
    <property type="molecule type" value="Genomic_DNA"/>
</dbReference>
<dbReference type="Proteomes" id="UP000887116">
    <property type="component" value="Unassembled WGS sequence"/>
</dbReference>
<dbReference type="AlphaFoldDB" id="A0A8X6M6Y8"/>
<feature type="transmembrane region" description="Helical" evidence="1">
    <location>
        <begin position="53"/>
        <end position="73"/>
    </location>
</feature>
<keyword evidence="1" id="KW-0812">Transmembrane</keyword>